<feature type="transmembrane region" description="Helical" evidence="22">
    <location>
        <begin position="727"/>
        <end position="750"/>
    </location>
</feature>
<dbReference type="Proteomes" id="UP001085076">
    <property type="component" value="Miscellaneous, Linkage group lg07"/>
</dbReference>
<feature type="region of interest" description="Disordered" evidence="21">
    <location>
        <begin position="1169"/>
        <end position="1188"/>
    </location>
</feature>
<dbReference type="Pfam" id="PF00999">
    <property type="entry name" value="Na_H_Exchanger"/>
    <property type="match status" value="1"/>
</dbReference>
<comment type="catalytic activity">
    <reaction evidence="18">
        <text>K(+)(in) + H(+)(out) = K(+)(out) + H(+)(in)</text>
        <dbReference type="Rhea" id="RHEA:29467"/>
        <dbReference type="ChEBI" id="CHEBI:15378"/>
        <dbReference type="ChEBI" id="CHEBI:29103"/>
    </reaction>
</comment>
<evidence type="ECO:0000259" key="23">
    <source>
        <dbReference type="PROSITE" id="PS51201"/>
    </source>
</evidence>
<feature type="compositionally biased region" description="Basic and acidic residues" evidence="21">
    <location>
        <begin position="446"/>
        <end position="457"/>
    </location>
</feature>
<feature type="coiled-coil region" evidence="20">
    <location>
        <begin position="264"/>
        <end position="347"/>
    </location>
</feature>
<evidence type="ECO:0000256" key="7">
    <source>
        <dbReference type="ARBA" id="ARBA00022640"/>
    </source>
</evidence>
<organism evidence="24 25">
    <name type="scientific">Dioscorea zingiberensis</name>
    <dbReference type="NCBI Taxonomy" id="325984"/>
    <lineage>
        <taxon>Eukaryota</taxon>
        <taxon>Viridiplantae</taxon>
        <taxon>Streptophyta</taxon>
        <taxon>Embryophyta</taxon>
        <taxon>Tracheophyta</taxon>
        <taxon>Spermatophyta</taxon>
        <taxon>Magnoliopsida</taxon>
        <taxon>Liliopsida</taxon>
        <taxon>Dioscoreales</taxon>
        <taxon>Dioscoreaceae</taxon>
        <taxon>Dioscorea</taxon>
    </lineage>
</organism>
<evidence type="ECO:0000256" key="3">
    <source>
        <dbReference type="ARBA" id="ARBA00022448"/>
    </source>
</evidence>
<dbReference type="NCBIfam" id="TIGR00932">
    <property type="entry name" value="2a37"/>
    <property type="match status" value="1"/>
</dbReference>
<keyword evidence="3" id="KW-0813">Transport</keyword>
<keyword evidence="7" id="KW-0934">Plastid</keyword>
<dbReference type="GO" id="GO:0042794">
    <property type="term" value="P:plastid rRNA transcription"/>
    <property type="evidence" value="ECO:0007669"/>
    <property type="project" value="UniProtKB-ARBA"/>
</dbReference>
<feature type="compositionally biased region" description="Polar residues" evidence="21">
    <location>
        <begin position="357"/>
        <end position="368"/>
    </location>
</feature>
<dbReference type="AlphaFoldDB" id="A0A9D5H803"/>
<dbReference type="SUPFAM" id="SSF51735">
    <property type="entry name" value="NAD(P)-binding Rossmann-fold domains"/>
    <property type="match status" value="1"/>
</dbReference>
<dbReference type="Gene3D" id="1.20.1530.20">
    <property type="match status" value="1"/>
</dbReference>
<keyword evidence="8" id="KW-0938">Abscisic acid signaling pathway</keyword>
<feature type="transmembrane region" description="Helical" evidence="22">
    <location>
        <begin position="770"/>
        <end position="790"/>
    </location>
</feature>
<keyword evidence="12" id="KW-0630">Potassium</keyword>
<keyword evidence="17 22" id="KW-0472">Membrane</keyword>
<keyword evidence="5" id="KW-0150">Chloroplast</keyword>
<evidence type="ECO:0000256" key="8">
    <source>
        <dbReference type="ARBA" id="ARBA00022682"/>
    </source>
</evidence>
<dbReference type="GO" id="GO:0006885">
    <property type="term" value="P:regulation of pH"/>
    <property type="evidence" value="ECO:0007669"/>
    <property type="project" value="UniProtKB-ARBA"/>
</dbReference>
<evidence type="ECO:0000256" key="2">
    <source>
        <dbReference type="ARBA" id="ARBA00004478"/>
    </source>
</evidence>
<dbReference type="GO" id="GO:2001057">
    <property type="term" value="P:reactive nitrogen species metabolic process"/>
    <property type="evidence" value="ECO:0007669"/>
    <property type="project" value="UniProtKB-ARBA"/>
</dbReference>
<feature type="transmembrane region" description="Helical" evidence="22">
    <location>
        <begin position="883"/>
        <end position="905"/>
    </location>
</feature>
<evidence type="ECO:0000256" key="16">
    <source>
        <dbReference type="ARBA" id="ARBA00023065"/>
    </source>
</evidence>
<feature type="domain" description="RCK N-terminal" evidence="23">
    <location>
        <begin position="991"/>
        <end position="1108"/>
    </location>
</feature>
<dbReference type="InterPro" id="IPR038770">
    <property type="entry name" value="Na+/solute_symporter_sf"/>
</dbReference>
<dbReference type="InterPro" id="IPR004771">
    <property type="entry name" value="K/H_exchanger"/>
</dbReference>
<feature type="transmembrane region" description="Helical" evidence="22">
    <location>
        <begin position="811"/>
        <end position="840"/>
    </location>
</feature>
<accession>A0A9D5H803</accession>
<feature type="region of interest" description="Disordered" evidence="21">
    <location>
        <begin position="115"/>
        <end position="142"/>
    </location>
</feature>
<keyword evidence="15 20" id="KW-0175">Coiled coil</keyword>
<keyword evidence="16" id="KW-0406">Ion transport</keyword>
<keyword evidence="4" id="KW-0050">Antiport</keyword>
<reference evidence="24" key="1">
    <citation type="submission" date="2021-03" db="EMBL/GenBank/DDBJ databases">
        <authorList>
            <person name="Li Z."/>
            <person name="Yang C."/>
        </authorList>
    </citation>
    <scope>NUCLEOTIDE SEQUENCE</scope>
    <source>
        <strain evidence="24">Dzin_1.0</strain>
        <tissue evidence="24">Leaf</tissue>
    </source>
</reference>
<dbReference type="GO" id="GO:0140899">
    <property type="term" value="P:plastid gene expression"/>
    <property type="evidence" value="ECO:0007669"/>
    <property type="project" value="UniProtKB-ARBA"/>
</dbReference>
<feature type="region of interest" description="Disordered" evidence="21">
    <location>
        <begin position="350"/>
        <end position="388"/>
    </location>
</feature>
<keyword evidence="10" id="KW-1001">Plastid inner membrane</keyword>
<gene>
    <name evidence="24" type="ORF">J5N97_023623</name>
</gene>
<dbReference type="EMBL" id="JAGGNH010000007">
    <property type="protein sequence ID" value="KAJ0966706.1"/>
    <property type="molecule type" value="Genomic_DNA"/>
</dbReference>
<feature type="transmembrane region" description="Helical" evidence="22">
    <location>
        <begin position="852"/>
        <end position="871"/>
    </location>
</feature>
<dbReference type="GO" id="GO:0009744">
    <property type="term" value="P:response to sucrose"/>
    <property type="evidence" value="ECO:0007669"/>
    <property type="project" value="UniProtKB-ARBA"/>
</dbReference>
<comment type="subcellular location">
    <subcellularLocation>
        <location evidence="2">Plastid</location>
        <location evidence="2">Chloroplast inner membrane</location>
        <topology evidence="2">Multi-pass membrane protein</topology>
    </subcellularLocation>
</comment>
<keyword evidence="9 22" id="KW-0812">Transmembrane</keyword>
<dbReference type="GO" id="GO:0009706">
    <property type="term" value="C:chloroplast inner membrane"/>
    <property type="evidence" value="ECO:0007669"/>
    <property type="project" value="UniProtKB-SubCell"/>
</dbReference>
<comment type="similarity">
    <text evidence="19">Belongs to the monovalent cation:proton antiporter 2 (CPA2) transporter (TC 2.A.37) family. KEA (TC 2.A.37.1) subfamily.</text>
</comment>
<comment type="caution">
    <text evidence="24">The sequence shown here is derived from an EMBL/GenBank/DDBJ whole genome shotgun (WGS) entry which is preliminary data.</text>
</comment>
<evidence type="ECO:0000256" key="19">
    <source>
        <dbReference type="ARBA" id="ARBA00061484"/>
    </source>
</evidence>
<evidence type="ECO:0000256" key="18">
    <source>
        <dbReference type="ARBA" id="ARBA00047912"/>
    </source>
</evidence>
<evidence type="ECO:0000256" key="14">
    <source>
        <dbReference type="ARBA" id="ARBA00022990"/>
    </source>
</evidence>
<evidence type="ECO:0000256" key="12">
    <source>
        <dbReference type="ARBA" id="ARBA00022958"/>
    </source>
</evidence>
<dbReference type="InterPro" id="IPR006153">
    <property type="entry name" value="Cation/H_exchanger_TM"/>
</dbReference>
<evidence type="ECO:0000256" key="21">
    <source>
        <dbReference type="SAM" id="MobiDB-lite"/>
    </source>
</evidence>
<dbReference type="GO" id="GO:0010109">
    <property type="term" value="P:regulation of photosynthesis"/>
    <property type="evidence" value="ECO:0007669"/>
    <property type="project" value="UniProtKB-ARBA"/>
</dbReference>
<feature type="transmembrane region" description="Helical" evidence="22">
    <location>
        <begin position="943"/>
        <end position="962"/>
    </location>
</feature>
<evidence type="ECO:0000313" key="24">
    <source>
        <dbReference type="EMBL" id="KAJ0966706.1"/>
    </source>
</evidence>
<dbReference type="PROSITE" id="PS51201">
    <property type="entry name" value="RCK_N"/>
    <property type="match status" value="1"/>
</dbReference>
<comment type="function">
    <text evidence="1">May function as sodium-coupled metabolite transporter across the chloroplast envelope.</text>
</comment>
<dbReference type="Gene3D" id="3.40.50.720">
    <property type="entry name" value="NAD(P)-binding Rossmann-like Domain"/>
    <property type="match status" value="1"/>
</dbReference>
<evidence type="ECO:0000256" key="20">
    <source>
        <dbReference type="SAM" id="Coils"/>
    </source>
</evidence>
<evidence type="ECO:0000256" key="22">
    <source>
        <dbReference type="SAM" id="Phobius"/>
    </source>
</evidence>
<protein>
    <recommendedName>
        <fullName evidence="23">RCK N-terminal domain-containing protein</fullName>
    </recommendedName>
</protein>
<dbReference type="GO" id="GO:0009738">
    <property type="term" value="P:abscisic acid-activated signaling pathway"/>
    <property type="evidence" value="ECO:0007669"/>
    <property type="project" value="UniProtKB-KW"/>
</dbReference>
<evidence type="ECO:0000256" key="6">
    <source>
        <dbReference type="ARBA" id="ARBA00022538"/>
    </source>
</evidence>
<reference evidence="24" key="2">
    <citation type="journal article" date="2022" name="Hortic Res">
        <title>The genome of Dioscorea zingiberensis sheds light on the biosynthesis, origin and evolution of the medicinally important diosgenin saponins.</title>
        <authorList>
            <person name="Li Y."/>
            <person name="Tan C."/>
            <person name="Li Z."/>
            <person name="Guo J."/>
            <person name="Li S."/>
            <person name="Chen X."/>
            <person name="Wang C."/>
            <person name="Dai X."/>
            <person name="Yang H."/>
            <person name="Song W."/>
            <person name="Hou L."/>
            <person name="Xu J."/>
            <person name="Tong Z."/>
            <person name="Xu A."/>
            <person name="Yuan X."/>
            <person name="Wang W."/>
            <person name="Yang Q."/>
            <person name="Chen L."/>
            <person name="Sun Z."/>
            <person name="Wang K."/>
            <person name="Pan B."/>
            <person name="Chen J."/>
            <person name="Bao Y."/>
            <person name="Liu F."/>
            <person name="Qi X."/>
            <person name="Gang D.R."/>
            <person name="Wen J."/>
            <person name="Li J."/>
        </authorList>
    </citation>
    <scope>NUCLEOTIDE SEQUENCE</scope>
    <source>
        <strain evidence="24">Dzin_1.0</strain>
    </source>
</reference>
<evidence type="ECO:0000256" key="9">
    <source>
        <dbReference type="ARBA" id="ARBA00022692"/>
    </source>
</evidence>
<evidence type="ECO:0000256" key="5">
    <source>
        <dbReference type="ARBA" id="ARBA00022528"/>
    </source>
</evidence>
<feature type="transmembrane region" description="Helical" evidence="22">
    <location>
        <begin position="666"/>
        <end position="688"/>
    </location>
</feature>
<dbReference type="GO" id="GO:1900140">
    <property type="term" value="P:regulation of seedling development"/>
    <property type="evidence" value="ECO:0007669"/>
    <property type="project" value="UniProtKB-ARBA"/>
</dbReference>
<dbReference type="GO" id="GO:0019722">
    <property type="term" value="P:calcium-mediated signaling"/>
    <property type="evidence" value="ECO:0007669"/>
    <property type="project" value="UniProtKB-ARBA"/>
</dbReference>
<feature type="transmembrane region" description="Helical" evidence="22">
    <location>
        <begin position="611"/>
        <end position="631"/>
    </location>
</feature>
<feature type="transmembrane region" description="Helical" evidence="22">
    <location>
        <begin position="694"/>
        <end position="715"/>
    </location>
</feature>
<keyword evidence="6" id="KW-0633">Potassium transport</keyword>
<evidence type="ECO:0000256" key="13">
    <source>
        <dbReference type="ARBA" id="ARBA00022989"/>
    </source>
</evidence>
<dbReference type="PANTHER" id="PTHR46157:SF2">
    <property type="entry name" value="K(+) EFFLUX ANTIPORTER 1, CHLOROPLASTIC-RELATED"/>
    <property type="match status" value="1"/>
</dbReference>
<dbReference type="FunFam" id="1.20.1530.20:FF:000007">
    <property type="entry name" value="K(+) efflux antiporter 2 chloroplastic"/>
    <property type="match status" value="1"/>
</dbReference>
<evidence type="ECO:0000256" key="17">
    <source>
        <dbReference type="ARBA" id="ARBA00023136"/>
    </source>
</evidence>
<feature type="transmembrane region" description="Helical" evidence="22">
    <location>
        <begin position="911"/>
        <end position="931"/>
    </location>
</feature>
<evidence type="ECO:0000256" key="11">
    <source>
        <dbReference type="ARBA" id="ARBA00022946"/>
    </source>
</evidence>
<keyword evidence="11" id="KW-0809">Transit peptide</keyword>
<sequence>MDLACGFGQSSTCSRFLTPRFRNGRHSCSLGESRVFHVSSLKKRKERIATSNCSPLRVACTGDFGSLFQWSRLQKPLSSNLLSSQRFSGSSVWLHCQGNDSLAYVDSNNHNVEIVGSSSNDVSDVESDKGPTDSVEEERDSPQLEDLKEMLQKALKELEVARLNSTMFEEKAQKISEMAISLQDEAASAWNEVTSAVSGIQVIINEESVAKEAVQKATMALSMAEARVQLAIEALDSAKEVAGSVETSKQNDEDEALLLAQEEVKECEVCLANCEAELKRIQAKKMELQKEVDRLSEVAEKAQINALKAEEDVANIMLLAEQAVAFEIEATQRVNDAEIALQRAEKAVSSADIVDQQGPSQNQVTSEESLAVEELSRTAGSDPIVGRDEDALAGDSLLADDAVGPSAKGFVLSHEIHDQEKGNINLDLQVEAETETEKSTNGFQGKKLESQQKDLTKDGSVSPNVSKALLKKSSRFFPASFFSSKEDEEELTSVSFFQAFVVYLRNQAPKLVLGIMLLGMGTIFLNNRAEKCPQLVPQPDIITGIEEVTSTAKPILREIRSFPRKLKKLMDRLPQQEINEEEASLFDMLWLLLASVVFVPLFQKIPGGSPVLGYLAAGILIGPYGFSIIRHVHGTKAIAEFGVVFLLFNIGLELSVERLSSMKKYVFGLGSAQVLATAIVVGLVAHFVSGLPGPAAIVVGNGLALSSTAVVLQVLQERGESTSRHGRATFSVLLFQDLAVVVLLILIPLISPSSSKGGIGFQAIAEALGLAAVKAVVAISAIIAGGRLFLRPIYKQIAENQNAEIFSANTLLVILGTSLLTARAGLSMALGAFLAGLLLAETEFSLQVESDIAPYRGLLLGLFFMTVGMSIDPKLLLSNFPAILGTLSLLIGGKTLLVSLLGRISGLSSTAAIRTGLLLAPGGEFAFVAFGEAVNQGIMSSQLSSLLFLVVGISMALTPWLAAGGQMLASRFDQHDVRSFLPVESETDDLQDHIILCGFGRVGQIIAQLLSERLIPFVALDVDCERVSQGRALDLPVYFGDAGSREVLHKVGAERACAAAITLDTPGANYRTVWALNKYFPNVKTFVRAHDVDHGINLEKAGATAVVPETLEPSLQIAAAVLAQAKMPMSEITATINEFRTRHLSELTELCQISGSSLGYGFSRVMSKPKIQSSDSEDNEAVEGTLAI</sequence>
<evidence type="ECO:0000256" key="1">
    <source>
        <dbReference type="ARBA" id="ARBA00003198"/>
    </source>
</evidence>
<dbReference type="GO" id="GO:0009646">
    <property type="term" value="P:response to absence of light"/>
    <property type="evidence" value="ECO:0007669"/>
    <property type="project" value="UniProtKB-ARBA"/>
</dbReference>
<name>A0A9D5H803_9LILI</name>
<dbReference type="OrthoDB" id="4834at2759"/>
<feature type="region of interest" description="Disordered" evidence="21">
    <location>
        <begin position="433"/>
        <end position="461"/>
    </location>
</feature>
<keyword evidence="25" id="KW-1185">Reference proteome</keyword>
<dbReference type="GO" id="GO:2000377">
    <property type="term" value="P:regulation of reactive oxygen species metabolic process"/>
    <property type="evidence" value="ECO:0007669"/>
    <property type="project" value="UniProtKB-ARBA"/>
</dbReference>
<dbReference type="InterPro" id="IPR003148">
    <property type="entry name" value="RCK_N"/>
</dbReference>
<dbReference type="FunFam" id="3.40.50.720:FF:000134">
    <property type="entry name" value="K(+) efflux antiporter 2 chloroplastic"/>
    <property type="match status" value="1"/>
</dbReference>
<proteinExistence type="inferred from homology"/>
<keyword evidence="14" id="KW-0007">Acetylation</keyword>
<dbReference type="GO" id="GO:2000070">
    <property type="term" value="P:regulation of response to water deprivation"/>
    <property type="evidence" value="ECO:0007669"/>
    <property type="project" value="UniProtKB-ARBA"/>
</dbReference>
<dbReference type="PANTHER" id="PTHR46157">
    <property type="entry name" value="K(+) EFFLUX ANTIPORTER 3, CHLOROPLASTIC"/>
    <property type="match status" value="1"/>
</dbReference>
<evidence type="ECO:0000256" key="15">
    <source>
        <dbReference type="ARBA" id="ARBA00023054"/>
    </source>
</evidence>
<keyword evidence="13 22" id="KW-1133">Transmembrane helix</keyword>
<dbReference type="GO" id="GO:0080022">
    <property type="term" value="P:primary root development"/>
    <property type="evidence" value="ECO:0007669"/>
    <property type="project" value="UniProtKB-ARBA"/>
</dbReference>
<dbReference type="Pfam" id="PF02254">
    <property type="entry name" value="TrkA_N"/>
    <property type="match status" value="1"/>
</dbReference>
<dbReference type="InterPro" id="IPR036291">
    <property type="entry name" value="NAD(P)-bd_dom_sf"/>
</dbReference>
<dbReference type="GO" id="GO:0015386">
    <property type="term" value="F:potassium:proton antiporter activity"/>
    <property type="evidence" value="ECO:0007669"/>
    <property type="project" value="TreeGrafter"/>
</dbReference>
<dbReference type="GO" id="GO:1900069">
    <property type="term" value="P:regulation of cellular hyperosmotic salinity response"/>
    <property type="evidence" value="ECO:0007669"/>
    <property type="project" value="UniProtKB-ARBA"/>
</dbReference>
<evidence type="ECO:0000256" key="4">
    <source>
        <dbReference type="ARBA" id="ARBA00022449"/>
    </source>
</evidence>
<evidence type="ECO:0000256" key="10">
    <source>
        <dbReference type="ARBA" id="ARBA00022780"/>
    </source>
</evidence>
<evidence type="ECO:0000313" key="25">
    <source>
        <dbReference type="Proteomes" id="UP001085076"/>
    </source>
</evidence>